<sequence>MKRHFLLAGMFLMLIVANTAYAADDNVHFSGALVSEPCTLPETDTDIHLEFGSIIEKGLYEYQRTKSQPFKIHLENCDPAVLSTVSVTFEGTADSELTEMLALDASSTAKGVAVGLELVDGTPLAINKPSPFSQISFGSNTLSFNAYIKTQPSRLTNKTLVAGEFTAVSTFVLLYQ</sequence>
<dbReference type="GO" id="GO:0009289">
    <property type="term" value="C:pilus"/>
    <property type="evidence" value="ECO:0007669"/>
    <property type="project" value="InterPro"/>
</dbReference>
<dbReference type="EMBL" id="JABWQF010000004">
    <property type="protein sequence ID" value="MBC3291712.1"/>
    <property type="molecule type" value="Genomic_DNA"/>
</dbReference>
<gene>
    <name evidence="3" type="ORF">HU722_09270</name>
</gene>
<feature type="chain" id="PRO_5034673587" evidence="1">
    <location>
        <begin position="23"/>
        <end position="176"/>
    </location>
</feature>
<feature type="domain" description="Fimbrial-type adhesion" evidence="2">
    <location>
        <begin position="28"/>
        <end position="176"/>
    </location>
</feature>
<name>A0A8H9YNC0_9PSED</name>
<evidence type="ECO:0000256" key="1">
    <source>
        <dbReference type="SAM" id="SignalP"/>
    </source>
</evidence>
<dbReference type="SUPFAM" id="SSF49401">
    <property type="entry name" value="Bacterial adhesins"/>
    <property type="match status" value="1"/>
</dbReference>
<accession>A0A8H9YNC0</accession>
<dbReference type="InterPro" id="IPR000259">
    <property type="entry name" value="Adhesion_dom_fimbrial"/>
</dbReference>
<protein>
    <submittedName>
        <fullName evidence="3">Type 1 fimbrial protein</fullName>
    </submittedName>
</protein>
<dbReference type="InterPro" id="IPR008966">
    <property type="entry name" value="Adhesion_dom_sf"/>
</dbReference>
<proteinExistence type="predicted"/>
<dbReference type="PANTHER" id="PTHR33420">
    <property type="entry name" value="FIMBRIAL SUBUNIT ELFA-RELATED"/>
    <property type="match status" value="1"/>
</dbReference>
<dbReference type="Pfam" id="PF00419">
    <property type="entry name" value="Fimbrial"/>
    <property type="match status" value="1"/>
</dbReference>
<comment type="caution">
    <text evidence="3">The sequence shown here is derived from an EMBL/GenBank/DDBJ whole genome shotgun (WGS) entry which is preliminary data.</text>
</comment>
<feature type="signal peptide" evidence="1">
    <location>
        <begin position="1"/>
        <end position="22"/>
    </location>
</feature>
<dbReference type="AlphaFoldDB" id="A0A8H9YNC0"/>
<dbReference type="GO" id="GO:0043709">
    <property type="term" value="P:cell adhesion involved in single-species biofilm formation"/>
    <property type="evidence" value="ECO:0007669"/>
    <property type="project" value="TreeGrafter"/>
</dbReference>
<dbReference type="Gene3D" id="2.60.40.1090">
    <property type="entry name" value="Fimbrial-type adhesion domain"/>
    <property type="match status" value="1"/>
</dbReference>
<dbReference type="PANTHER" id="PTHR33420:SF26">
    <property type="entry name" value="FIMBRIAL SUBUNIT"/>
    <property type="match status" value="1"/>
</dbReference>
<organism evidence="3">
    <name type="scientific">Pseudomonas tritici</name>
    <dbReference type="NCBI Taxonomy" id="2745518"/>
    <lineage>
        <taxon>Bacteria</taxon>
        <taxon>Pseudomonadati</taxon>
        <taxon>Pseudomonadota</taxon>
        <taxon>Gammaproteobacteria</taxon>
        <taxon>Pseudomonadales</taxon>
        <taxon>Pseudomonadaceae</taxon>
        <taxon>Pseudomonas</taxon>
    </lineage>
</organism>
<reference evidence="3" key="1">
    <citation type="journal article" date="2020" name="Microorganisms">
        <title>Reliable Identification of Environmental Pseudomonas Isolates Using the rpoD Gene.</title>
        <authorList>
            <consortium name="The Broad Institute Genome Sequencing Platform"/>
            <person name="Girard L."/>
            <person name="Lood C."/>
            <person name="Rokni-Zadeh H."/>
            <person name="van Noort V."/>
            <person name="Lavigne R."/>
            <person name="De Mot R."/>
        </authorList>
    </citation>
    <scope>NUCLEOTIDE SEQUENCE [LARGE SCALE GENOMIC DNA]</scope>
    <source>
        <strain evidence="3">SWRI145</strain>
    </source>
</reference>
<keyword evidence="1" id="KW-0732">Signal</keyword>
<dbReference type="InterPro" id="IPR050263">
    <property type="entry name" value="Bact_Fimbrial_Adh_Pro"/>
</dbReference>
<dbReference type="InterPro" id="IPR036937">
    <property type="entry name" value="Adhesion_dom_fimbrial_sf"/>
</dbReference>
<evidence type="ECO:0000313" key="3">
    <source>
        <dbReference type="EMBL" id="MBC3291712.1"/>
    </source>
</evidence>
<evidence type="ECO:0000259" key="2">
    <source>
        <dbReference type="Pfam" id="PF00419"/>
    </source>
</evidence>